<dbReference type="Proteomes" id="UP000533533">
    <property type="component" value="Unassembled WGS sequence"/>
</dbReference>
<proteinExistence type="predicted"/>
<evidence type="ECO:0000313" key="3">
    <source>
        <dbReference type="Proteomes" id="UP000533533"/>
    </source>
</evidence>
<feature type="compositionally biased region" description="Polar residues" evidence="1">
    <location>
        <begin position="171"/>
        <end position="181"/>
    </location>
</feature>
<feature type="region of interest" description="Disordered" evidence="1">
    <location>
        <begin position="26"/>
        <end position="54"/>
    </location>
</feature>
<organism evidence="2 3">
    <name type="scientific">Paraburkholderia silvatlantica</name>
    <dbReference type="NCBI Taxonomy" id="321895"/>
    <lineage>
        <taxon>Bacteria</taxon>
        <taxon>Pseudomonadati</taxon>
        <taxon>Pseudomonadota</taxon>
        <taxon>Betaproteobacteria</taxon>
        <taxon>Burkholderiales</taxon>
        <taxon>Burkholderiaceae</taxon>
        <taxon>Paraburkholderia</taxon>
    </lineage>
</organism>
<feature type="region of interest" description="Disordered" evidence="1">
    <location>
        <begin position="162"/>
        <end position="196"/>
    </location>
</feature>
<name>A0ABR6FPD2_9BURK</name>
<dbReference type="EMBL" id="JACHVZ010000008">
    <property type="protein sequence ID" value="MBB2928665.1"/>
    <property type="molecule type" value="Genomic_DNA"/>
</dbReference>
<gene>
    <name evidence="2" type="ORF">FHX59_003096</name>
</gene>
<sequence>MHGRWGKAISAPVLPHLRSRCQIGPGASLARKRSRIFSPKLDSKRQKSHPGPRNLGICSAVNANFLPNLLTLGTKHAKNHPRKASPFPPRRPPTLRVSRHHGNLPKILTFYRKKSSGASSEHPADPHGSHASSRKSSPLGAKNAFFARFWASTPEKLHLRSAFFPDPSHPTRFSPSISPKNGANRRSRIRSPLHFP</sequence>
<comment type="caution">
    <text evidence="2">The sequence shown here is derived from an EMBL/GenBank/DDBJ whole genome shotgun (WGS) entry which is preliminary data.</text>
</comment>
<evidence type="ECO:0000313" key="2">
    <source>
        <dbReference type="EMBL" id="MBB2928665.1"/>
    </source>
</evidence>
<feature type="region of interest" description="Disordered" evidence="1">
    <location>
        <begin position="77"/>
        <end position="138"/>
    </location>
</feature>
<evidence type="ECO:0000256" key="1">
    <source>
        <dbReference type="SAM" id="MobiDB-lite"/>
    </source>
</evidence>
<accession>A0ABR6FPD2</accession>
<feature type="compositionally biased region" description="Basic residues" evidence="1">
    <location>
        <begin position="183"/>
        <end position="196"/>
    </location>
</feature>
<reference evidence="2 3" key="1">
    <citation type="submission" date="2020-08" db="EMBL/GenBank/DDBJ databases">
        <title>Genomic Encyclopedia of Type Strains, Phase IV (KMG-V): Genome sequencing to study the core and pangenomes of soil and plant-associated prokaryotes.</title>
        <authorList>
            <person name="Whitman W."/>
        </authorList>
    </citation>
    <scope>NUCLEOTIDE SEQUENCE [LARGE SCALE GENOMIC DNA]</scope>
    <source>
        <strain evidence="2 3">SRMrh-85</strain>
    </source>
</reference>
<keyword evidence="3" id="KW-1185">Reference proteome</keyword>
<protein>
    <submittedName>
        <fullName evidence="2">Uncharacterized protein</fullName>
    </submittedName>
</protein>